<keyword evidence="2" id="KW-1185">Reference proteome</keyword>
<evidence type="ECO:0000313" key="2">
    <source>
        <dbReference type="Proteomes" id="UP000199341"/>
    </source>
</evidence>
<proteinExistence type="predicted"/>
<evidence type="ECO:0000313" key="1">
    <source>
        <dbReference type="EMBL" id="SDP23287.1"/>
    </source>
</evidence>
<sequence length="89" mass="9383">MAESAYERGHLLNTTVAAGRPNFPRSKAPCQGVACAAASRRARSRARRAGPFQPQLHRAIAKEPFSITEVVCSPPGPPEPAEPLGLPPG</sequence>
<protein>
    <submittedName>
        <fullName evidence="1">Uncharacterized protein</fullName>
    </submittedName>
</protein>
<reference evidence="1 2" key="1">
    <citation type="submission" date="2016-10" db="EMBL/GenBank/DDBJ databases">
        <authorList>
            <person name="de Groot N.N."/>
        </authorList>
    </citation>
    <scope>NUCLEOTIDE SEQUENCE [LARGE SCALE GENOMIC DNA]</scope>
    <source>
        <strain evidence="1 2">CGMCC 4.2022</strain>
    </source>
</reference>
<gene>
    <name evidence="1" type="ORF">SAMN05216259_12088</name>
</gene>
<name>A0A1H0R1C8_9ACTN</name>
<dbReference type="EMBL" id="FNIE01000020">
    <property type="protein sequence ID" value="SDP23287.1"/>
    <property type="molecule type" value="Genomic_DNA"/>
</dbReference>
<accession>A0A1H0R1C8</accession>
<dbReference type="AlphaFoldDB" id="A0A1H0R1C8"/>
<dbReference type="Proteomes" id="UP000199341">
    <property type="component" value="Unassembled WGS sequence"/>
</dbReference>
<organism evidence="1 2">
    <name type="scientific">Actinacidiphila guanduensis</name>
    <dbReference type="NCBI Taxonomy" id="310781"/>
    <lineage>
        <taxon>Bacteria</taxon>
        <taxon>Bacillati</taxon>
        <taxon>Actinomycetota</taxon>
        <taxon>Actinomycetes</taxon>
        <taxon>Kitasatosporales</taxon>
        <taxon>Streptomycetaceae</taxon>
        <taxon>Actinacidiphila</taxon>
    </lineage>
</organism>